<feature type="region of interest" description="Disordered" evidence="1">
    <location>
        <begin position="1"/>
        <end position="28"/>
    </location>
</feature>
<feature type="region of interest" description="Disordered" evidence="1">
    <location>
        <begin position="44"/>
        <end position="107"/>
    </location>
</feature>
<organism evidence="2 3">
    <name type="scientific">Monilinia laxa</name>
    <name type="common">Brown rot fungus</name>
    <name type="synonym">Sclerotinia laxa</name>
    <dbReference type="NCBI Taxonomy" id="61186"/>
    <lineage>
        <taxon>Eukaryota</taxon>
        <taxon>Fungi</taxon>
        <taxon>Dikarya</taxon>
        <taxon>Ascomycota</taxon>
        <taxon>Pezizomycotina</taxon>
        <taxon>Leotiomycetes</taxon>
        <taxon>Helotiales</taxon>
        <taxon>Sclerotiniaceae</taxon>
        <taxon>Monilinia</taxon>
    </lineage>
</organism>
<dbReference type="EMBL" id="VIGI01000002">
    <property type="protein sequence ID" value="KAB8303571.1"/>
    <property type="molecule type" value="Genomic_DNA"/>
</dbReference>
<dbReference type="Proteomes" id="UP000326757">
    <property type="component" value="Unassembled WGS sequence"/>
</dbReference>
<evidence type="ECO:0000313" key="2">
    <source>
        <dbReference type="EMBL" id="KAB8303571.1"/>
    </source>
</evidence>
<comment type="caution">
    <text evidence="2">The sequence shown here is derived from an EMBL/GenBank/DDBJ whole genome shotgun (WGS) entry which is preliminary data.</text>
</comment>
<name>A0A5N6KJ10_MONLA</name>
<protein>
    <submittedName>
        <fullName evidence="2">Uncharacterized protein</fullName>
    </submittedName>
</protein>
<dbReference type="OrthoDB" id="442677at2759"/>
<reference evidence="2 3" key="1">
    <citation type="submission" date="2019-06" db="EMBL/GenBank/DDBJ databases">
        <title>Genome Sequence of the Brown Rot Fungal Pathogen Monilinia laxa.</title>
        <authorList>
            <person name="De Miccolis Angelini R.M."/>
            <person name="Landi L."/>
            <person name="Abate D."/>
            <person name="Pollastro S."/>
            <person name="Romanazzi G."/>
            <person name="Faretra F."/>
        </authorList>
    </citation>
    <scope>NUCLEOTIDE SEQUENCE [LARGE SCALE GENOMIC DNA]</scope>
    <source>
        <strain evidence="2 3">Mlax316</strain>
    </source>
</reference>
<gene>
    <name evidence="2" type="ORF">EYC80_004973</name>
</gene>
<evidence type="ECO:0000313" key="3">
    <source>
        <dbReference type="Proteomes" id="UP000326757"/>
    </source>
</evidence>
<dbReference type="AlphaFoldDB" id="A0A5N6KJ10"/>
<evidence type="ECO:0000256" key="1">
    <source>
        <dbReference type="SAM" id="MobiDB-lite"/>
    </source>
</evidence>
<proteinExistence type="predicted"/>
<sequence length="107" mass="11490">MGKRSRTESNNGENKPNPKEGSGKLFIAEDKAVDPTLALLFASSAGPVQAPPKSRYQEAPPPRRTNVESQDVGSSDGSDEDDAEDDEMGEGGDDLRRMRSQISKGNI</sequence>
<accession>A0A5N6KJ10</accession>
<feature type="compositionally biased region" description="Acidic residues" evidence="1">
    <location>
        <begin position="77"/>
        <end position="92"/>
    </location>
</feature>
<keyword evidence="3" id="KW-1185">Reference proteome</keyword>
<feature type="compositionally biased region" description="Basic and acidic residues" evidence="1">
    <location>
        <begin position="16"/>
        <end position="28"/>
    </location>
</feature>